<name>A0AAN6M5N8_9PLEO</name>
<reference evidence="1 2" key="1">
    <citation type="submission" date="2021-02" db="EMBL/GenBank/DDBJ databases">
        <title>Genome assembly of Pseudopithomyces chartarum.</title>
        <authorList>
            <person name="Jauregui R."/>
            <person name="Singh J."/>
            <person name="Voisey C."/>
        </authorList>
    </citation>
    <scope>NUCLEOTIDE SEQUENCE [LARGE SCALE GENOMIC DNA]</scope>
    <source>
        <strain evidence="1 2">AGR01</strain>
    </source>
</reference>
<dbReference type="GO" id="GO:0008168">
    <property type="term" value="F:methyltransferase activity"/>
    <property type="evidence" value="ECO:0007669"/>
    <property type="project" value="InterPro"/>
</dbReference>
<proteinExistence type="predicted"/>
<dbReference type="InterPro" id="IPR002052">
    <property type="entry name" value="DNA_methylase_N6_adenine_CS"/>
</dbReference>
<dbReference type="CDD" id="cd02440">
    <property type="entry name" value="AdoMet_MTases"/>
    <property type="match status" value="1"/>
</dbReference>
<evidence type="ECO:0000313" key="2">
    <source>
        <dbReference type="Proteomes" id="UP001280581"/>
    </source>
</evidence>
<protein>
    <submittedName>
        <fullName evidence="1">Uncharacterized protein</fullName>
    </submittedName>
</protein>
<dbReference type="SUPFAM" id="SSF53335">
    <property type="entry name" value="S-adenosyl-L-methionine-dependent methyltransferases"/>
    <property type="match status" value="1"/>
</dbReference>
<evidence type="ECO:0000313" key="1">
    <source>
        <dbReference type="EMBL" id="KAK3216895.1"/>
    </source>
</evidence>
<organism evidence="1 2">
    <name type="scientific">Pseudopithomyces chartarum</name>
    <dbReference type="NCBI Taxonomy" id="1892770"/>
    <lineage>
        <taxon>Eukaryota</taxon>
        <taxon>Fungi</taxon>
        <taxon>Dikarya</taxon>
        <taxon>Ascomycota</taxon>
        <taxon>Pezizomycotina</taxon>
        <taxon>Dothideomycetes</taxon>
        <taxon>Pleosporomycetidae</taxon>
        <taxon>Pleosporales</taxon>
        <taxon>Massarineae</taxon>
        <taxon>Didymosphaeriaceae</taxon>
        <taxon>Pseudopithomyces</taxon>
    </lineage>
</organism>
<dbReference type="PANTHER" id="PTHR18895:SF74">
    <property type="entry name" value="MTRF1L RELEASE FACTOR GLUTAMINE METHYLTRANSFERASE"/>
    <property type="match status" value="1"/>
</dbReference>
<dbReference type="Proteomes" id="UP001280581">
    <property type="component" value="Unassembled WGS sequence"/>
</dbReference>
<dbReference type="Gene3D" id="3.40.50.150">
    <property type="entry name" value="Vaccinia Virus protein VP39"/>
    <property type="match status" value="1"/>
</dbReference>
<accession>A0AAN6M5N8</accession>
<dbReference type="EMBL" id="WVTA01000001">
    <property type="protein sequence ID" value="KAK3216895.1"/>
    <property type="molecule type" value="Genomic_DNA"/>
</dbReference>
<sequence>MPRIPTSLLRKAFAINPLLASLLPPCRDLRAAQNELRWLREHVDKVARARSAKGDSVSKSAFLRDLVRQRTRGKPLQYLLGTEYFGDLEIRCRPGVLIPRQDTAASVQHLVRLLGNARSLPSELRVLDLCTGTGCIPLLFHHELYATRDDVDLRVIGVDISDKALQLAVHNLKQVRREKSWVAKGAIGFMKADVLANPFNETRSALRHVTTAFRHARLPGLWDIVISNPPYISPKAYWETTTRSVRNFEPKLALVPPSQSFNDDVQQGDTFYMPILRLANDVDSKIVLLEIADLDQALRIAHAARKMNIFDGIEIWREQPDEPPHDSPTVEGFSVFGQGNARSVVCWRGAGTTWLAKENLPKAASSSASRRQAPSAAENSSVGADFKHYIYIWKKLDLQRRRSGPPLSTAVAEQDAVQWDEDLHARLLIARSRHQQKARFQDLLARATTCIRAAATSITVPKLLESYSPQERSLRLSEERRDDTIFYLHCRGLSIGYLKALFGRGRKDIVRRAIRKRMPMMPWRLKEELRLLEKEFRQLDKEVHHIQRDTIFLQHYLRGETPDEIGKVTGLEPGTVTDYISRLRRRSFGYLPDRLFLG</sequence>
<gene>
    <name evidence="1" type="ORF">GRF29_1g1306515</name>
</gene>
<dbReference type="InterPro" id="IPR050320">
    <property type="entry name" value="N5-glutamine_MTase"/>
</dbReference>
<dbReference type="AlphaFoldDB" id="A0AAN6M5N8"/>
<dbReference type="GO" id="GO:0005739">
    <property type="term" value="C:mitochondrion"/>
    <property type="evidence" value="ECO:0007669"/>
    <property type="project" value="TreeGrafter"/>
</dbReference>
<dbReference type="PROSITE" id="PS00092">
    <property type="entry name" value="N6_MTASE"/>
    <property type="match status" value="1"/>
</dbReference>
<dbReference type="GO" id="GO:0032259">
    <property type="term" value="P:methylation"/>
    <property type="evidence" value="ECO:0007669"/>
    <property type="project" value="InterPro"/>
</dbReference>
<comment type="caution">
    <text evidence="1">The sequence shown here is derived from an EMBL/GenBank/DDBJ whole genome shotgun (WGS) entry which is preliminary data.</text>
</comment>
<dbReference type="GO" id="GO:0003676">
    <property type="term" value="F:nucleic acid binding"/>
    <property type="evidence" value="ECO:0007669"/>
    <property type="project" value="InterPro"/>
</dbReference>
<dbReference type="InterPro" id="IPR029063">
    <property type="entry name" value="SAM-dependent_MTases_sf"/>
</dbReference>
<keyword evidence="2" id="KW-1185">Reference proteome</keyword>
<dbReference type="PANTHER" id="PTHR18895">
    <property type="entry name" value="HEMK METHYLTRANSFERASE"/>
    <property type="match status" value="1"/>
</dbReference>